<evidence type="ECO:0000259" key="2">
    <source>
        <dbReference type="PROSITE" id="PS51698"/>
    </source>
</evidence>
<evidence type="ECO:0000313" key="3">
    <source>
        <dbReference type="EMBL" id="CAF1404458.1"/>
    </source>
</evidence>
<dbReference type="SMART" id="SM00504">
    <property type="entry name" value="Ubox"/>
    <property type="match status" value="1"/>
</dbReference>
<dbReference type="InterPro" id="IPR052085">
    <property type="entry name" value="WD-SAM-U-box"/>
</dbReference>
<keyword evidence="1" id="KW-0472">Membrane</keyword>
<feature type="domain" description="U-box" evidence="2">
    <location>
        <begin position="10"/>
        <end position="83"/>
    </location>
</feature>
<evidence type="ECO:0000313" key="5">
    <source>
        <dbReference type="Proteomes" id="UP000663844"/>
    </source>
</evidence>
<dbReference type="InterPro" id="IPR003613">
    <property type="entry name" value="Ubox_domain"/>
</dbReference>
<dbReference type="CDD" id="cd16655">
    <property type="entry name" value="RING-Ubox_WDSUB1-like"/>
    <property type="match status" value="1"/>
</dbReference>
<dbReference type="PROSITE" id="PS51698">
    <property type="entry name" value="U_BOX"/>
    <property type="match status" value="1"/>
</dbReference>
<dbReference type="PANTHER" id="PTHR46573">
    <property type="entry name" value="WD REPEAT, SAM AND U-BOX DOMAIN-CONTAINING PROTEIN 1"/>
    <property type="match status" value="1"/>
</dbReference>
<dbReference type="EMBL" id="CAJNOG010001064">
    <property type="protein sequence ID" value="CAF1404458.1"/>
    <property type="molecule type" value="Genomic_DNA"/>
</dbReference>
<keyword evidence="1" id="KW-1133">Transmembrane helix</keyword>
<evidence type="ECO:0000256" key="1">
    <source>
        <dbReference type="SAM" id="Phobius"/>
    </source>
</evidence>
<dbReference type="Gene3D" id="3.30.40.10">
    <property type="entry name" value="Zinc/RING finger domain, C3HC4 (zinc finger)"/>
    <property type="match status" value="1"/>
</dbReference>
<proteinExistence type="predicted"/>
<keyword evidence="1" id="KW-0812">Transmembrane</keyword>
<dbReference type="Proteomes" id="UP000663845">
    <property type="component" value="Unassembled WGS sequence"/>
</dbReference>
<dbReference type="AlphaFoldDB" id="A0A819GQ34"/>
<dbReference type="InterPro" id="IPR013083">
    <property type="entry name" value="Znf_RING/FYVE/PHD"/>
</dbReference>
<reference evidence="4" key="1">
    <citation type="submission" date="2021-02" db="EMBL/GenBank/DDBJ databases">
        <authorList>
            <person name="Nowell W R."/>
        </authorList>
    </citation>
    <scope>NUCLEOTIDE SEQUENCE</scope>
</reference>
<accession>A0A819GQ34</accession>
<dbReference type="SUPFAM" id="SSF57850">
    <property type="entry name" value="RING/U-box"/>
    <property type="match status" value="1"/>
</dbReference>
<comment type="caution">
    <text evidence="4">The sequence shown here is derived from an EMBL/GenBank/DDBJ whole genome shotgun (WGS) entry which is preliminary data.</text>
</comment>
<feature type="transmembrane region" description="Helical" evidence="1">
    <location>
        <begin position="114"/>
        <end position="136"/>
    </location>
</feature>
<organism evidence="4 5">
    <name type="scientific">Adineta steineri</name>
    <dbReference type="NCBI Taxonomy" id="433720"/>
    <lineage>
        <taxon>Eukaryota</taxon>
        <taxon>Metazoa</taxon>
        <taxon>Spiralia</taxon>
        <taxon>Gnathifera</taxon>
        <taxon>Rotifera</taxon>
        <taxon>Eurotatoria</taxon>
        <taxon>Bdelloidea</taxon>
        <taxon>Adinetida</taxon>
        <taxon>Adinetidae</taxon>
        <taxon>Adineta</taxon>
    </lineage>
</organism>
<sequence>MARTNSEQNVDIDDLICPITMELFRDPVIANDGHVYDRAAITKWINEHGTSPFTRQPLQLSELQPDDHLRQLAARRRNLVVSSDAQHNIVTFPLLRTNARPTELVYPKYNASHICIFSCCGVIVLVITLTIVIVWAPQNSSKTTRNGYSYSTSTPPNIILNASTNFSAALTTMSSTYEAPTGSPIPSNNHYYIVRKIFVNTYGYYVIRSNSFIDLYGYLYRDAFNATRPTVNLVMQNDDSGGRGQFLMQGLLSSSLYNLVVTTYSPNVTGPFSISVGGPEPVIIQ</sequence>
<dbReference type="GO" id="GO:0004842">
    <property type="term" value="F:ubiquitin-protein transferase activity"/>
    <property type="evidence" value="ECO:0007669"/>
    <property type="project" value="InterPro"/>
</dbReference>
<dbReference type="PANTHER" id="PTHR46573:SF1">
    <property type="entry name" value="WD REPEAT, SAM AND U-BOX DOMAIN-CONTAINING PROTEIN 1"/>
    <property type="match status" value="1"/>
</dbReference>
<dbReference type="GO" id="GO:0016567">
    <property type="term" value="P:protein ubiquitination"/>
    <property type="evidence" value="ECO:0007669"/>
    <property type="project" value="InterPro"/>
</dbReference>
<dbReference type="EMBL" id="CAJOAZ010002022">
    <property type="protein sequence ID" value="CAF3885156.1"/>
    <property type="molecule type" value="Genomic_DNA"/>
</dbReference>
<dbReference type="Pfam" id="PF04564">
    <property type="entry name" value="U-box"/>
    <property type="match status" value="1"/>
</dbReference>
<evidence type="ECO:0000313" key="4">
    <source>
        <dbReference type="EMBL" id="CAF3885156.1"/>
    </source>
</evidence>
<protein>
    <recommendedName>
        <fullName evidence="2">U-box domain-containing protein</fullName>
    </recommendedName>
</protein>
<gene>
    <name evidence="3" type="ORF">JYZ213_LOCUS37969</name>
    <name evidence="4" type="ORF">OXD698_LOCUS23109</name>
</gene>
<dbReference type="Proteomes" id="UP000663844">
    <property type="component" value="Unassembled WGS sequence"/>
</dbReference>
<name>A0A819GQ34_9BILA</name>